<evidence type="ECO:0008006" key="4">
    <source>
        <dbReference type="Google" id="ProtNLM"/>
    </source>
</evidence>
<protein>
    <recommendedName>
        <fullName evidence="4">Dihydroorotate dehydrogenase</fullName>
    </recommendedName>
</protein>
<feature type="transmembrane region" description="Helical" evidence="1">
    <location>
        <begin position="58"/>
        <end position="86"/>
    </location>
</feature>
<dbReference type="RefSeq" id="WP_085790176.1">
    <property type="nucleotide sequence ID" value="NZ_FWFK01000001.1"/>
</dbReference>
<reference evidence="2 3" key="1">
    <citation type="submission" date="2017-03" db="EMBL/GenBank/DDBJ databases">
        <authorList>
            <person name="Afonso C.L."/>
            <person name="Miller P.J."/>
            <person name="Scott M.A."/>
            <person name="Spackman E."/>
            <person name="Goraichik I."/>
            <person name="Dimitrov K.M."/>
            <person name="Suarez D.L."/>
            <person name="Swayne D.E."/>
        </authorList>
    </citation>
    <scope>NUCLEOTIDE SEQUENCE [LARGE SCALE GENOMIC DNA]</scope>
    <source>
        <strain evidence="2 3">CECT 8625</strain>
    </source>
</reference>
<name>A0A1X6Y849_9RHOB</name>
<evidence type="ECO:0000313" key="2">
    <source>
        <dbReference type="EMBL" id="SLN13596.1"/>
    </source>
</evidence>
<keyword evidence="1" id="KW-1133">Transmembrane helix</keyword>
<dbReference type="AlphaFoldDB" id="A0A1X6Y849"/>
<evidence type="ECO:0000313" key="3">
    <source>
        <dbReference type="Proteomes" id="UP000193570"/>
    </source>
</evidence>
<accession>A0A1X6Y849</accession>
<keyword evidence="1" id="KW-0472">Membrane</keyword>
<evidence type="ECO:0000256" key="1">
    <source>
        <dbReference type="SAM" id="Phobius"/>
    </source>
</evidence>
<dbReference type="Proteomes" id="UP000193570">
    <property type="component" value="Unassembled WGS sequence"/>
</dbReference>
<keyword evidence="3" id="KW-1185">Reference proteome</keyword>
<dbReference type="EMBL" id="FWFK01000001">
    <property type="protein sequence ID" value="SLN13596.1"/>
    <property type="molecule type" value="Genomic_DNA"/>
</dbReference>
<proteinExistence type="predicted"/>
<gene>
    <name evidence="2" type="ORF">ROJ8625_00414</name>
</gene>
<organism evidence="2 3">
    <name type="scientific">Roseivivax jejudonensis</name>
    <dbReference type="NCBI Taxonomy" id="1529041"/>
    <lineage>
        <taxon>Bacteria</taxon>
        <taxon>Pseudomonadati</taxon>
        <taxon>Pseudomonadota</taxon>
        <taxon>Alphaproteobacteria</taxon>
        <taxon>Rhodobacterales</taxon>
        <taxon>Roseobacteraceae</taxon>
        <taxon>Roseivivax</taxon>
    </lineage>
</organism>
<keyword evidence="1" id="KW-0812">Transmembrane</keyword>
<sequence length="126" mass="13315">MSTTTPEPRRDRDDLDDFFAAARAAPPEPADDLLARIAMDAETEQAARRRPMRPVSRLRSLFAGWVGLPALRGAALAATLVAGIWIGAAPPAPLSATVDGIWSAGDAQIAGSVDPMTAYDLAWMGE</sequence>